<dbReference type="InterPro" id="IPR056462">
    <property type="entry name" value="HAD_RAM2/GPAT1-8"/>
</dbReference>
<comment type="caution">
    <text evidence="9">The sequence shown here is derived from an EMBL/GenBank/DDBJ whole genome shotgun (WGS) entry which is preliminary data.</text>
</comment>
<keyword evidence="3" id="KW-0808">Transferase</keyword>
<keyword evidence="10" id="KW-1185">Reference proteome</keyword>
<evidence type="ECO:0000313" key="10">
    <source>
        <dbReference type="Proteomes" id="UP000796880"/>
    </source>
</evidence>
<keyword evidence="5" id="KW-1133">Transmembrane helix</keyword>
<keyword evidence="6" id="KW-0472">Membrane</keyword>
<evidence type="ECO:0000256" key="5">
    <source>
        <dbReference type="ARBA" id="ARBA00022989"/>
    </source>
</evidence>
<keyword evidence="4" id="KW-0812">Transmembrane</keyword>
<dbReference type="AlphaFoldDB" id="A0A8K0HLT9"/>
<evidence type="ECO:0000259" key="8">
    <source>
        <dbReference type="Pfam" id="PF23270"/>
    </source>
</evidence>
<feature type="domain" description="Glycerol-3-phosphate acyltransferase RAM2/GPAT1-8 HAD-like" evidence="8">
    <location>
        <begin position="49"/>
        <end position="235"/>
    </location>
</feature>
<gene>
    <name evidence="9" type="ORF">FNV43_RR04384</name>
</gene>
<keyword evidence="7" id="KW-0012">Acyltransferase</keyword>
<proteinExistence type="inferred from homology"/>
<organism evidence="9 10">
    <name type="scientific">Rhamnella rubrinervis</name>
    <dbReference type="NCBI Taxonomy" id="2594499"/>
    <lineage>
        <taxon>Eukaryota</taxon>
        <taxon>Viridiplantae</taxon>
        <taxon>Streptophyta</taxon>
        <taxon>Embryophyta</taxon>
        <taxon>Tracheophyta</taxon>
        <taxon>Spermatophyta</taxon>
        <taxon>Magnoliopsida</taxon>
        <taxon>eudicotyledons</taxon>
        <taxon>Gunneridae</taxon>
        <taxon>Pentapetalae</taxon>
        <taxon>rosids</taxon>
        <taxon>fabids</taxon>
        <taxon>Rosales</taxon>
        <taxon>Rhamnaceae</taxon>
        <taxon>rhamnoid group</taxon>
        <taxon>Rhamneae</taxon>
        <taxon>Rhamnella</taxon>
    </lineage>
</organism>
<comment type="similarity">
    <text evidence="2">Belongs to the GPAT/DAPAT family.</text>
</comment>
<dbReference type="EMBL" id="VOIH02000002">
    <property type="protein sequence ID" value="KAF3453943.1"/>
    <property type="molecule type" value="Genomic_DNA"/>
</dbReference>
<evidence type="ECO:0000256" key="1">
    <source>
        <dbReference type="ARBA" id="ARBA00004370"/>
    </source>
</evidence>
<sequence length="365" mass="41185">MAVNLFTKLKPLLLILSNIFHTKTENLLLDDIHMKVSNVYDLKGILNKTLIFHLEGALLKSSSVFPYFMLVAFEAGGPLRALILLLSYPFVCLVSEEFGLKIMVFLCFFGIKAQSFRIGKSVLPKLFPEDVGYEGFLMVMKGVRKVGVTDFPRVMVDGFLTDFLGVNSIVGRELKVAGGYFLGLMEEKETNSLTLNLILGNNDKIGSDHQVITIGCSNKPLNQQLFSICKEVYLVSEAEKQNWQTLPREKYPKPLIFHDGRLAFRPTPFDTLAAFMWVPFGIFIWLFRLIIAELLSFSISVPILSLTGMRTEVTRPPNSFPINIFMPTKVEEKKGKLYTCNHRTVIDPIHVSLALMKPITALTYC</sequence>
<dbReference type="Pfam" id="PF23270">
    <property type="entry name" value="HAD_RAM2_N"/>
    <property type="match status" value="1"/>
</dbReference>
<dbReference type="GO" id="GO:0090447">
    <property type="term" value="F:glycerol-3-phosphate 2-O-acyltransferase activity"/>
    <property type="evidence" value="ECO:0007669"/>
    <property type="project" value="TreeGrafter"/>
</dbReference>
<evidence type="ECO:0000256" key="4">
    <source>
        <dbReference type="ARBA" id="ARBA00022692"/>
    </source>
</evidence>
<evidence type="ECO:0000256" key="3">
    <source>
        <dbReference type="ARBA" id="ARBA00022679"/>
    </source>
</evidence>
<dbReference type="GO" id="GO:0010143">
    <property type="term" value="P:cutin biosynthetic process"/>
    <property type="evidence" value="ECO:0007669"/>
    <property type="project" value="TreeGrafter"/>
</dbReference>
<evidence type="ECO:0000256" key="7">
    <source>
        <dbReference type="ARBA" id="ARBA00023315"/>
    </source>
</evidence>
<evidence type="ECO:0000256" key="6">
    <source>
        <dbReference type="ARBA" id="ARBA00023136"/>
    </source>
</evidence>
<dbReference type="PANTHER" id="PTHR15486:SF65">
    <property type="entry name" value="GLYCEROL-3-PHOSPHATE ACYLTRANSFERASE"/>
    <property type="match status" value="1"/>
</dbReference>
<dbReference type="GO" id="GO:0016791">
    <property type="term" value="F:phosphatase activity"/>
    <property type="evidence" value="ECO:0007669"/>
    <property type="project" value="TreeGrafter"/>
</dbReference>
<name>A0A8K0HLT9_9ROSA</name>
<reference evidence="9" key="1">
    <citation type="submission" date="2020-03" db="EMBL/GenBank/DDBJ databases">
        <title>A high-quality chromosome-level genome assembly of a woody plant with both climbing and erect habits, Rhamnella rubrinervis.</title>
        <authorList>
            <person name="Lu Z."/>
            <person name="Yang Y."/>
            <person name="Zhu X."/>
            <person name="Sun Y."/>
        </authorList>
    </citation>
    <scope>NUCLEOTIDE SEQUENCE</scope>
    <source>
        <strain evidence="9">BYM</strain>
        <tissue evidence="9">Leaf</tissue>
    </source>
</reference>
<dbReference type="GO" id="GO:0016020">
    <property type="term" value="C:membrane"/>
    <property type="evidence" value="ECO:0007669"/>
    <property type="project" value="UniProtKB-SubCell"/>
</dbReference>
<comment type="subcellular location">
    <subcellularLocation>
        <location evidence="1">Membrane</location>
    </subcellularLocation>
</comment>
<evidence type="ECO:0000313" key="9">
    <source>
        <dbReference type="EMBL" id="KAF3453943.1"/>
    </source>
</evidence>
<dbReference type="PANTHER" id="PTHR15486">
    <property type="entry name" value="ANCIENT UBIQUITOUS PROTEIN"/>
    <property type="match status" value="1"/>
</dbReference>
<dbReference type="SUPFAM" id="SSF69593">
    <property type="entry name" value="Glycerol-3-phosphate (1)-acyltransferase"/>
    <property type="match status" value="1"/>
</dbReference>
<protein>
    <recommendedName>
        <fullName evidence="8">Glycerol-3-phosphate acyltransferase RAM2/GPAT1-8 HAD-like domain-containing protein</fullName>
    </recommendedName>
</protein>
<accession>A0A8K0HLT9</accession>
<dbReference type="OrthoDB" id="1854593at2759"/>
<evidence type="ECO:0000256" key="2">
    <source>
        <dbReference type="ARBA" id="ARBA00007937"/>
    </source>
</evidence>
<dbReference type="Proteomes" id="UP000796880">
    <property type="component" value="Unassembled WGS sequence"/>
</dbReference>